<proteinExistence type="inferred from homology"/>
<protein>
    <recommendedName>
        <fullName evidence="3">Sulfur carrier protein FdhD</fullName>
    </recommendedName>
</protein>
<reference evidence="4" key="1">
    <citation type="submission" date="2020-12" db="EMBL/GenBank/DDBJ databases">
        <title>Marinomonas arctica sp. nov., a psychrotolerant bacterium isolated from the Arctic.</title>
        <authorList>
            <person name="Zhang Y."/>
        </authorList>
    </citation>
    <scope>NUCLEOTIDE SEQUENCE</scope>
    <source>
        <strain evidence="4">C1424</strain>
    </source>
</reference>
<keyword evidence="2 3" id="KW-0501">Molybdenum cofactor biosynthesis</keyword>
<dbReference type="GO" id="GO:0005737">
    <property type="term" value="C:cytoplasm"/>
    <property type="evidence" value="ECO:0007669"/>
    <property type="project" value="UniProtKB-SubCell"/>
</dbReference>
<dbReference type="NCBIfam" id="TIGR00129">
    <property type="entry name" value="fdhD_narQ"/>
    <property type="match status" value="1"/>
</dbReference>
<evidence type="ECO:0000313" key="5">
    <source>
        <dbReference type="Proteomes" id="UP000628710"/>
    </source>
</evidence>
<dbReference type="Gene3D" id="3.10.20.10">
    <property type="match status" value="1"/>
</dbReference>
<dbReference type="GO" id="GO:0097163">
    <property type="term" value="F:sulfur carrier activity"/>
    <property type="evidence" value="ECO:0007669"/>
    <property type="project" value="UniProtKB-UniRule"/>
</dbReference>
<dbReference type="GO" id="GO:0016783">
    <property type="term" value="F:sulfurtransferase activity"/>
    <property type="evidence" value="ECO:0007669"/>
    <property type="project" value="InterPro"/>
</dbReference>
<evidence type="ECO:0000256" key="3">
    <source>
        <dbReference type="HAMAP-Rule" id="MF_00187"/>
    </source>
</evidence>
<dbReference type="Proteomes" id="UP000628710">
    <property type="component" value="Unassembled WGS sequence"/>
</dbReference>
<dbReference type="Gene3D" id="3.40.140.10">
    <property type="entry name" value="Cytidine Deaminase, domain 2"/>
    <property type="match status" value="1"/>
</dbReference>
<sequence>MSDTPFSLASSNIYSFQRIDQAAPIETSLLVEEIPLAISINNINHAVMMVTPVNLDAFALGFALSEGLIKQASDVRDMTIQANQSTSGISGLAINLEISARQFNQFKQSQKARLGATGCGLCGIESLEQAFPALGTLPDHEPLIEDSLKTLRASFFEHQVIGQQSGAIHGALLISSKGDILICMEDIGRHNALDKVIGYALQQQIPLHNHHVVMSSRCSAELVQKAIRAKLSGLIHLASPSTLAVELARQYKLSLIHLPKQDTPRIYAATAQP</sequence>
<dbReference type="GO" id="GO:0006777">
    <property type="term" value="P:Mo-molybdopterin cofactor biosynthetic process"/>
    <property type="evidence" value="ECO:0007669"/>
    <property type="project" value="UniProtKB-UniRule"/>
</dbReference>
<name>A0A934JUJ9_9GAMM</name>
<comment type="caution">
    <text evidence="4">The sequence shown here is derived from an EMBL/GenBank/DDBJ whole genome shotgun (WGS) entry which is preliminary data.</text>
</comment>
<comment type="subcellular location">
    <subcellularLocation>
        <location evidence="3">Cytoplasm</location>
    </subcellularLocation>
</comment>
<keyword evidence="1 3" id="KW-0963">Cytoplasm</keyword>
<feature type="active site" description="Cysteine persulfide intermediate" evidence="3">
    <location>
        <position position="119"/>
    </location>
</feature>
<comment type="caution">
    <text evidence="3">Lacks conserved residue(s) required for the propagation of feature annotation.</text>
</comment>
<dbReference type="HAMAP" id="MF_00187">
    <property type="entry name" value="FdhD"/>
    <property type="match status" value="1"/>
</dbReference>
<dbReference type="PANTHER" id="PTHR30592:SF1">
    <property type="entry name" value="SULFUR CARRIER PROTEIN FDHD"/>
    <property type="match status" value="1"/>
</dbReference>
<dbReference type="PIRSF" id="PIRSF015626">
    <property type="entry name" value="FdhD"/>
    <property type="match status" value="1"/>
</dbReference>
<evidence type="ECO:0000256" key="2">
    <source>
        <dbReference type="ARBA" id="ARBA00023150"/>
    </source>
</evidence>
<dbReference type="AlphaFoldDB" id="A0A934JUJ9"/>
<dbReference type="RefSeq" id="WP_199468972.1">
    <property type="nucleotide sequence ID" value="NZ_JAEMNX010000015.1"/>
</dbReference>
<dbReference type="InterPro" id="IPR016193">
    <property type="entry name" value="Cytidine_deaminase-like"/>
</dbReference>
<comment type="function">
    <text evidence="3">Required for formate dehydrogenase (FDH) activity. Acts as a sulfur carrier protein that transfers sulfur from IscS to the molybdenum cofactor prior to its insertion into FDH.</text>
</comment>
<dbReference type="InterPro" id="IPR003786">
    <property type="entry name" value="FdhD"/>
</dbReference>
<organism evidence="4 5">
    <name type="scientific">Marinomonas transparens</name>
    <dbReference type="NCBI Taxonomy" id="2795388"/>
    <lineage>
        <taxon>Bacteria</taxon>
        <taxon>Pseudomonadati</taxon>
        <taxon>Pseudomonadota</taxon>
        <taxon>Gammaproteobacteria</taxon>
        <taxon>Oceanospirillales</taxon>
        <taxon>Oceanospirillaceae</taxon>
        <taxon>Marinomonas</taxon>
    </lineage>
</organism>
<comment type="similarity">
    <text evidence="3">Belongs to the FdhD family.</text>
</comment>
<dbReference type="EMBL" id="JAEMNX010000015">
    <property type="protein sequence ID" value="MBJ7538562.1"/>
    <property type="molecule type" value="Genomic_DNA"/>
</dbReference>
<dbReference type="PANTHER" id="PTHR30592">
    <property type="entry name" value="FORMATE DEHYDROGENASE"/>
    <property type="match status" value="1"/>
</dbReference>
<dbReference type="Pfam" id="PF02634">
    <property type="entry name" value="FdhD-NarQ"/>
    <property type="match status" value="1"/>
</dbReference>
<gene>
    <name evidence="3 4" type="primary">fdhD</name>
    <name evidence="4" type="ORF">I8J31_12830</name>
</gene>
<accession>A0A934JUJ9</accession>
<dbReference type="SUPFAM" id="SSF53927">
    <property type="entry name" value="Cytidine deaminase-like"/>
    <property type="match status" value="1"/>
</dbReference>
<evidence type="ECO:0000313" key="4">
    <source>
        <dbReference type="EMBL" id="MBJ7538562.1"/>
    </source>
</evidence>
<keyword evidence="5" id="KW-1185">Reference proteome</keyword>
<evidence type="ECO:0000256" key="1">
    <source>
        <dbReference type="ARBA" id="ARBA00022490"/>
    </source>
</evidence>